<accession>A0A445DSE0</accession>
<dbReference type="GO" id="GO:0003677">
    <property type="term" value="F:DNA binding"/>
    <property type="evidence" value="ECO:0007669"/>
    <property type="project" value="UniProtKB-KW"/>
</dbReference>
<feature type="domain" description="AP2/ERF" evidence="7">
    <location>
        <begin position="130"/>
        <end position="187"/>
    </location>
</feature>
<organism evidence="8 9">
    <name type="scientific">Arachis hypogaea</name>
    <name type="common">Peanut</name>
    <dbReference type="NCBI Taxonomy" id="3818"/>
    <lineage>
        <taxon>Eukaryota</taxon>
        <taxon>Viridiplantae</taxon>
        <taxon>Streptophyta</taxon>
        <taxon>Embryophyta</taxon>
        <taxon>Tracheophyta</taxon>
        <taxon>Spermatophyta</taxon>
        <taxon>Magnoliopsida</taxon>
        <taxon>eudicotyledons</taxon>
        <taxon>Gunneridae</taxon>
        <taxon>Pentapetalae</taxon>
        <taxon>rosids</taxon>
        <taxon>fabids</taxon>
        <taxon>Fabales</taxon>
        <taxon>Fabaceae</taxon>
        <taxon>Papilionoideae</taxon>
        <taxon>50 kb inversion clade</taxon>
        <taxon>dalbergioids sensu lato</taxon>
        <taxon>Dalbergieae</taxon>
        <taxon>Pterocarpus clade</taxon>
        <taxon>Arachis</taxon>
    </lineage>
</organism>
<dbReference type="EMBL" id="SDMP01000003">
    <property type="protein sequence ID" value="RYR66096.1"/>
    <property type="molecule type" value="Genomic_DNA"/>
</dbReference>
<dbReference type="SMART" id="SM00380">
    <property type="entry name" value="AP2"/>
    <property type="match status" value="1"/>
</dbReference>
<keyword evidence="4" id="KW-0804">Transcription</keyword>
<keyword evidence="9" id="KW-1185">Reference proteome</keyword>
<protein>
    <recommendedName>
        <fullName evidence="7">AP2/ERF domain-containing protein</fullName>
    </recommendedName>
</protein>
<dbReference type="GO" id="GO:0005634">
    <property type="term" value="C:nucleus"/>
    <property type="evidence" value="ECO:0007669"/>
    <property type="project" value="UniProtKB-SubCell"/>
</dbReference>
<reference evidence="8 9" key="1">
    <citation type="submission" date="2019-01" db="EMBL/GenBank/DDBJ databases">
        <title>Sequencing of cultivated peanut Arachis hypogaea provides insights into genome evolution and oil improvement.</title>
        <authorList>
            <person name="Chen X."/>
        </authorList>
    </citation>
    <scope>NUCLEOTIDE SEQUENCE [LARGE SCALE GENOMIC DNA]</scope>
    <source>
        <strain evidence="9">cv. Fuhuasheng</strain>
        <tissue evidence="8">Leaves</tissue>
    </source>
</reference>
<proteinExistence type="inferred from homology"/>
<dbReference type="InterPro" id="IPR016177">
    <property type="entry name" value="DNA-bd_dom_sf"/>
</dbReference>
<dbReference type="InterPro" id="IPR036955">
    <property type="entry name" value="AP2/ERF_dom_sf"/>
</dbReference>
<gene>
    <name evidence="8" type="ORF">Ahy_A03g012042</name>
</gene>
<dbReference type="Pfam" id="PF00847">
    <property type="entry name" value="AP2"/>
    <property type="match status" value="1"/>
</dbReference>
<evidence type="ECO:0000313" key="8">
    <source>
        <dbReference type="EMBL" id="RYR66096.1"/>
    </source>
</evidence>
<sequence length="418" mass="45745">MQPMIMFPGLNKEEEMYTMVEALTHVVRGEIPQEAADVAVTSNMASVSATPSTSSSSYGLNSNLKRSREDDIPFLASSSAAIPPISELAINGKTRSERSEMGDDAIVYEYRTDLKKNDEEKRKNNEGKRKYRGVRQRPWGKWAAEIRDPFKAARVWLGTFNTAEAAAIAYDQASLRFRGNKAKLNFPENVRVKQPPPPTAFTISHTASSSSSGAYVPLPPSTVEASPPKFYDFSSEFSDFPISLYDQMFVSSAMASHIQASSASSPAASNSSSSSVFAYSVTSAPQATPIPSVYSAKLPPWSSSERERVQGLTEDAVVDYVRSAYVTQHASIKNYWNKTFLDYGTTHKNKSQKVGQEIHNIASGVGQQSTANREGILSRMVIIFSCLFIISQPQSSDNANATGFVASTLKGNYDNLKN</sequence>
<dbReference type="Proteomes" id="UP000289738">
    <property type="component" value="Chromosome A03"/>
</dbReference>
<name>A0A445DSE0_ARAHY</name>
<evidence type="ECO:0000256" key="5">
    <source>
        <dbReference type="ARBA" id="ARBA00023242"/>
    </source>
</evidence>
<keyword evidence="3" id="KW-0238">DNA-binding</keyword>
<evidence type="ECO:0000256" key="2">
    <source>
        <dbReference type="ARBA" id="ARBA00023015"/>
    </source>
</evidence>
<dbReference type="FunFam" id="3.30.730.10:FF:000001">
    <property type="entry name" value="Ethylene-responsive transcription factor 2"/>
    <property type="match status" value="1"/>
</dbReference>
<keyword evidence="2" id="KW-0805">Transcription regulation</keyword>
<evidence type="ECO:0000256" key="6">
    <source>
        <dbReference type="ARBA" id="ARBA00024343"/>
    </source>
</evidence>
<dbReference type="PANTHER" id="PTHR31190:SF473">
    <property type="entry name" value="OS05G0437100 PROTEIN"/>
    <property type="match status" value="1"/>
</dbReference>
<dbReference type="AlphaFoldDB" id="A0A445DSE0"/>
<dbReference type="InterPro" id="IPR044808">
    <property type="entry name" value="ERF_plant"/>
</dbReference>
<dbReference type="GO" id="GO:0009873">
    <property type="term" value="P:ethylene-activated signaling pathway"/>
    <property type="evidence" value="ECO:0007669"/>
    <property type="project" value="InterPro"/>
</dbReference>
<comment type="caution">
    <text evidence="8">The sequence shown here is derived from an EMBL/GenBank/DDBJ whole genome shotgun (WGS) entry which is preliminary data.</text>
</comment>
<dbReference type="PRINTS" id="PR00367">
    <property type="entry name" value="ETHRSPELEMNT"/>
</dbReference>
<dbReference type="PANTHER" id="PTHR31190">
    <property type="entry name" value="DNA-BINDING DOMAIN"/>
    <property type="match status" value="1"/>
</dbReference>
<comment type="similarity">
    <text evidence="6">Belongs to the AP2/ERF transcription factor family. ERF subfamily.</text>
</comment>
<dbReference type="CDD" id="cd00018">
    <property type="entry name" value="AP2"/>
    <property type="match status" value="1"/>
</dbReference>
<evidence type="ECO:0000256" key="1">
    <source>
        <dbReference type="ARBA" id="ARBA00004123"/>
    </source>
</evidence>
<evidence type="ECO:0000256" key="3">
    <source>
        <dbReference type="ARBA" id="ARBA00023125"/>
    </source>
</evidence>
<dbReference type="STRING" id="3818.A0A445DSE0"/>
<comment type="subcellular location">
    <subcellularLocation>
        <location evidence="1">Nucleus</location>
    </subcellularLocation>
</comment>
<dbReference type="InterPro" id="IPR001471">
    <property type="entry name" value="AP2/ERF_dom"/>
</dbReference>
<dbReference type="PROSITE" id="PS51032">
    <property type="entry name" value="AP2_ERF"/>
    <property type="match status" value="1"/>
</dbReference>
<evidence type="ECO:0000313" key="9">
    <source>
        <dbReference type="Proteomes" id="UP000289738"/>
    </source>
</evidence>
<evidence type="ECO:0000256" key="4">
    <source>
        <dbReference type="ARBA" id="ARBA00023163"/>
    </source>
</evidence>
<keyword evidence="5" id="KW-0539">Nucleus</keyword>
<dbReference type="Gene3D" id="3.30.730.10">
    <property type="entry name" value="AP2/ERF domain"/>
    <property type="match status" value="1"/>
</dbReference>
<dbReference type="SUPFAM" id="SSF54171">
    <property type="entry name" value="DNA-binding domain"/>
    <property type="match status" value="1"/>
</dbReference>
<evidence type="ECO:0000259" key="7">
    <source>
        <dbReference type="PROSITE" id="PS51032"/>
    </source>
</evidence>
<dbReference type="GO" id="GO:0003700">
    <property type="term" value="F:DNA-binding transcription factor activity"/>
    <property type="evidence" value="ECO:0007669"/>
    <property type="project" value="InterPro"/>
</dbReference>